<dbReference type="GO" id="GO:0042393">
    <property type="term" value="F:histone binding"/>
    <property type="evidence" value="ECO:0007669"/>
    <property type="project" value="TreeGrafter"/>
</dbReference>
<dbReference type="PANTHER" id="PTHR47025">
    <property type="entry name" value="AUTOIMMUNE REGULATOR"/>
    <property type="match status" value="1"/>
</dbReference>
<dbReference type="InterPro" id="IPR019050">
    <property type="entry name" value="FDF_dom"/>
</dbReference>
<dbReference type="STRING" id="35608.A0A2U1N2J9"/>
<gene>
    <name evidence="2" type="ORF">CTI12_AA316050</name>
</gene>
<accession>A0A2U1N2J9</accession>
<dbReference type="AlphaFoldDB" id="A0A2U1N2J9"/>
<sequence length="276" mass="31641">MPTPSYFGCFLWGFQSEQGHGCLFWFCLSSPIELRFRSRTIVDAFGVVWLEKKRMLSNESELHGRQLKIGAKRTNVPRLNKFRARRLGPYGFRSRRPYMLAPLKFPSYGYKEFDFSAMNEKFNKDEVCGTLGKVTGKVQRKKLKMLLMRMNQKRKMIPIYPMLMSSLFTALPKGEWFCCGDCDRTHTSLGAMKKKQVQQGLESSAEHDIRWMLLSCEIASNDTRVLLSKAVAIFIMQPRVPLVKLVTCGPSYAVVAVMGPQSSGNSDYYLIEKAHF</sequence>
<comment type="caution">
    <text evidence="2">The sequence shown here is derived from an EMBL/GenBank/DDBJ whole genome shotgun (WGS) entry which is preliminary data.</text>
</comment>
<dbReference type="GO" id="GO:0003682">
    <property type="term" value="F:chromatin binding"/>
    <property type="evidence" value="ECO:0007669"/>
    <property type="project" value="TreeGrafter"/>
</dbReference>
<feature type="domain" description="FDF" evidence="1">
    <location>
        <begin position="112"/>
        <end position="149"/>
    </location>
</feature>
<evidence type="ECO:0000259" key="1">
    <source>
        <dbReference type="Pfam" id="PF09532"/>
    </source>
</evidence>
<keyword evidence="3" id="KW-1185">Reference proteome</keyword>
<dbReference type="GO" id="GO:0005634">
    <property type="term" value="C:nucleus"/>
    <property type="evidence" value="ECO:0007669"/>
    <property type="project" value="TreeGrafter"/>
</dbReference>
<reference evidence="2 3" key="1">
    <citation type="journal article" date="2018" name="Mol. Plant">
        <title>The genome of Artemisia annua provides insight into the evolution of Asteraceae family and artemisinin biosynthesis.</title>
        <authorList>
            <person name="Shen Q."/>
            <person name="Zhang L."/>
            <person name="Liao Z."/>
            <person name="Wang S."/>
            <person name="Yan T."/>
            <person name="Shi P."/>
            <person name="Liu M."/>
            <person name="Fu X."/>
            <person name="Pan Q."/>
            <person name="Wang Y."/>
            <person name="Lv Z."/>
            <person name="Lu X."/>
            <person name="Zhang F."/>
            <person name="Jiang W."/>
            <person name="Ma Y."/>
            <person name="Chen M."/>
            <person name="Hao X."/>
            <person name="Li L."/>
            <person name="Tang Y."/>
            <person name="Lv G."/>
            <person name="Zhou Y."/>
            <person name="Sun X."/>
            <person name="Brodelius P.E."/>
            <person name="Rose J.K.C."/>
            <person name="Tang K."/>
        </authorList>
    </citation>
    <scope>NUCLEOTIDE SEQUENCE [LARGE SCALE GENOMIC DNA]</scope>
    <source>
        <strain evidence="3">cv. Huhao1</strain>
        <tissue evidence="2">Leaf</tissue>
    </source>
</reference>
<dbReference type="Pfam" id="PF09532">
    <property type="entry name" value="FDF"/>
    <property type="match status" value="1"/>
</dbReference>
<proteinExistence type="predicted"/>
<evidence type="ECO:0000313" key="3">
    <source>
        <dbReference type="Proteomes" id="UP000245207"/>
    </source>
</evidence>
<dbReference type="GO" id="GO:0045944">
    <property type="term" value="P:positive regulation of transcription by RNA polymerase II"/>
    <property type="evidence" value="ECO:0007669"/>
    <property type="project" value="TreeGrafter"/>
</dbReference>
<protein>
    <submittedName>
        <fullName evidence="2">Zinc finger, PHD-type</fullName>
    </submittedName>
</protein>
<name>A0A2U1N2J9_ARTAN</name>
<dbReference type="PANTHER" id="PTHR47025:SF2">
    <property type="entry name" value="AUTOIMMUNE REGULATOR"/>
    <property type="match status" value="1"/>
</dbReference>
<dbReference type="OrthoDB" id="1903104at2759"/>
<dbReference type="EMBL" id="PKPP01003788">
    <property type="protein sequence ID" value="PWA67674.1"/>
    <property type="molecule type" value="Genomic_DNA"/>
</dbReference>
<evidence type="ECO:0000313" key="2">
    <source>
        <dbReference type="EMBL" id="PWA67674.1"/>
    </source>
</evidence>
<dbReference type="GO" id="GO:0000977">
    <property type="term" value="F:RNA polymerase II transcription regulatory region sequence-specific DNA binding"/>
    <property type="evidence" value="ECO:0007669"/>
    <property type="project" value="TreeGrafter"/>
</dbReference>
<organism evidence="2 3">
    <name type="scientific">Artemisia annua</name>
    <name type="common">Sweet wormwood</name>
    <dbReference type="NCBI Taxonomy" id="35608"/>
    <lineage>
        <taxon>Eukaryota</taxon>
        <taxon>Viridiplantae</taxon>
        <taxon>Streptophyta</taxon>
        <taxon>Embryophyta</taxon>
        <taxon>Tracheophyta</taxon>
        <taxon>Spermatophyta</taxon>
        <taxon>Magnoliopsida</taxon>
        <taxon>eudicotyledons</taxon>
        <taxon>Gunneridae</taxon>
        <taxon>Pentapetalae</taxon>
        <taxon>asterids</taxon>
        <taxon>campanulids</taxon>
        <taxon>Asterales</taxon>
        <taxon>Asteraceae</taxon>
        <taxon>Asteroideae</taxon>
        <taxon>Anthemideae</taxon>
        <taxon>Artemisiinae</taxon>
        <taxon>Artemisia</taxon>
    </lineage>
</organism>
<dbReference type="Proteomes" id="UP000245207">
    <property type="component" value="Unassembled WGS sequence"/>
</dbReference>